<dbReference type="AlphaFoldDB" id="A0A450VMF1"/>
<proteinExistence type="predicted"/>
<organism evidence="1">
    <name type="scientific">Candidatus Kentrum eta</name>
    <dbReference type="NCBI Taxonomy" id="2126337"/>
    <lineage>
        <taxon>Bacteria</taxon>
        <taxon>Pseudomonadati</taxon>
        <taxon>Pseudomonadota</taxon>
        <taxon>Gammaproteobacteria</taxon>
        <taxon>Candidatus Kentrum</taxon>
    </lineage>
</organism>
<evidence type="ECO:0000313" key="1">
    <source>
        <dbReference type="EMBL" id="VFK05996.1"/>
    </source>
</evidence>
<sequence>MGVMVSVIGVTASIIEVMASMAEAMAPMTEAIDFVAGAMASVIRSDGFRYRSGRFNEGSDGFRRLNLPPYGSTRLC</sequence>
<gene>
    <name evidence="1" type="ORF">BECKH772C_GA0070978_103191</name>
</gene>
<protein>
    <submittedName>
        <fullName evidence="1">Uncharacterized protein</fullName>
    </submittedName>
</protein>
<accession>A0A450VMF1</accession>
<reference evidence="1" key="1">
    <citation type="submission" date="2019-02" db="EMBL/GenBank/DDBJ databases">
        <authorList>
            <person name="Gruber-Vodicka R. H."/>
            <person name="Seah K. B. B."/>
        </authorList>
    </citation>
    <scope>NUCLEOTIDE SEQUENCE</scope>
    <source>
        <strain evidence="1">BECK_SA2B12</strain>
    </source>
</reference>
<name>A0A450VMF1_9GAMM</name>
<dbReference type="EMBL" id="CAADFJ010000319">
    <property type="protein sequence ID" value="VFK05996.1"/>
    <property type="molecule type" value="Genomic_DNA"/>
</dbReference>